<name>A0A7M5TW88_9CNID</name>
<dbReference type="AlphaFoldDB" id="A0A7M5TW88"/>
<feature type="signal peptide" evidence="1">
    <location>
        <begin position="1"/>
        <end position="22"/>
    </location>
</feature>
<proteinExistence type="predicted"/>
<keyword evidence="3" id="KW-1185">Reference proteome</keyword>
<reference evidence="2" key="1">
    <citation type="submission" date="2021-01" db="UniProtKB">
        <authorList>
            <consortium name="EnsemblMetazoa"/>
        </authorList>
    </citation>
    <scope>IDENTIFICATION</scope>
</reference>
<protein>
    <submittedName>
        <fullName evidence="2">Uncharacterized protein</fullName>
    </submittedName>
</protein>
<organism evidence="2 3">
    <name type="scientific">Clytia hemisphaerica</name>
    <dbReference type="NCBI Taxonomy" id="252671"/>
    <lineage>
        <taxon>Eukaryota</taxon>
        <taxon>Metazoa</taxon>
        <taxon>Cnidaria</taxon>
        <taxon>Hydrozoa</taxon>
        <taxon>Hydroidolina</taxon>
        <taxon>Leptothecata</taxon>
        <taxon>Obeliida</taxon>
        <taxon>Clytiidae</taxon>
        <taxon>Clytia</taxon>
    </lineage>
</organism>
<evidence type="ECO:0000313" key="2">
    <source>
        <dbReference type="EnsemblMetazoa" id="CLYHEMP002856.1"/>
    </source>
</evidence>
<dbReference type="Proteomes" id="UP000594262">
    <property type="component" value="Unplaced"/>
</dbReference>
<dbReference type="OrthoDB" id="5984767at2759"/>
<feature type="chain" id="PRO_5029895613" evidence="1">
    <location>
        <begin position="23"/>
        <end position="254"/>
    </location>
</feature>
<dbReference type="RefSeq" id="XP_066930386.1">
    <property type="nucleotide sequence ID" value="XM_067074285.1"/>
</dbReference>
<sequence>MRNPPSLFMLLTVSQLFKYGQSSQQEYEIFSNFTHEAECTDGSPGSTFTSITECIGHCQLKGKTHVLMTEDKTCHCTNEDCSLSNSQEKNNGTKIAGSTFYKNLKMKMKLNKNPTCYSAVDPNKFASAVLPKAGRLKYIKLVHVSGMASCRSTEYVNSRWGCDPVIPADSYTSFTIITDADKNNIYPPGPKYWKYLMSPEFDEFADEFVFQPDTPYPVLENQEIRVYHSEPHFDETNNGNNIGDHCIDILVEYE</sequence>
<dbReference type="GeneID" id="136817940"/>
<evidence type="ECO:0000256" key="1">
    <source>
        <dbReference type="SAM" id="SignalP"/>
    </source>
</evidence>
<accession>A0A7M5TW88</accession>
<keyword evidence="1" id="KW-0732">Signal</keyword>
<dbReference type="EnsemblMetazoa" id="CLYHEMT002856.1">
    <property type="protein sequence ID" value="CLYHEMP002856.1"/>
    <property type="gene ID" value="CLYHEMG002856"/>
</dbReference>
<evidence type="ECO:0000313" key="3">
    <source>
        <dbReference type="Proteomes" id="UP000594262"/>
    </source>
</evidence>